<dbReference type="InterPro" id="IPR051533">
    <property type="entry name" value="WaaL-like"/>
</dbReference>
<protein>
    <submittedName>
        <fullName evidence="8">Putative O-glycosylation ligase (Exosortase A-associated)</fullName>
    </submittedName>
</protein>
<feature type="transmembrane region" description="Helical" evidence="5">
    <location>
        <begin position="355"/>
        <end position="373"/>
    </location>
</feature>
<evidence type="ECO:0000256" key="2">
    <source>
        <dbReference type="ARBA" id="ARBA00022692"/>
    </source>
</evidence>
<dbReference type="EMBL" id="JACIDT010000010">
    <property type="protein sequence ID" value="MBB3927259.1"/>
    <property type="molecule type" value="Genomic_DNA"/>
</dbReference>
<dbReference type="InterPro" id="IPR045979">
    <property type="entry name" value="DUF5935"/>
</dbReference>
<evidence type="ECO:0000259" key="6">
    <source>
        <dbReference type="Pfam" id="PF04932"/>
    </source>
</evidence>
<comment type="subcellular location">
    <subcellularLocation>
        <location evidence="1">Membrane</location>
        <topology evidence="1">Multi-pass membrane protein</topology>
    </subcellularLocation>
</comment>
<dbReference type="GO" id="GO:0016874">
    <property type="term" value="F:ligase activity"/>
    <property type="evidence" value="ECO:0007669"/>
    <property type="project" value="UniProtKB-KW"/>
</dbReference>
<feature type="transmembrane region" description="Helical" evidence="5">
    <location>
        <begin position="43"/>
        <end position="64"/>
    </location>
</feature>
<name>A0A7W6BJU3_9SPHN</name>
<dbReference type="PANTHER" id="PTHR37422:SF23">
    <property type="entry name" value="TEICHURONIC ACID BIOSYNTHESIS PROTEIN TUAE"/>
    <property type="match status" value="1"/>
</dbReference>
<feature type="transmembrane region" description="Helical" evidence="5">
    <location>
        <begin position="166"/>
        <end position="189"/>
    </location>
</feature>
<evidence type="ECO:0000256" key="5">
    <source>
        <dbReference type="SAM" id="Phobius"/>
    </source>
</evidence>
<dbReference type="InterPro" id="IPR007016">
    <property type="entry name" value="O-antigen_ligase-rel_domated"/>
</dbReference>
<dbReference type="AlphaFoldDB" id="A0A7W6BJU3"/>
<evidence type="ECO:0000256" key="4">
    <source>
        <dbReference type="ARBA" id="ARBA00023136"/>
    </source>
</evidence>
<dbReference type="Proteomes" id="UP000571950">
    <property type="component" value="Unassembled WGS sequence"/>
</dbReference>
<dbReference type="Pfam" id="PF04932">
    <property type="entry name" value="Wzy_C"/>
    <property type="match status" value="1"/>
</dbReference>
<dbReference type="PANTHER" id="PTHR37422">
    <property type="entry name" value="TEICHURONIC ACID BIOSYNTHESIS PROTEIN TUAE"/>
    <property type="match status" value="1"/>
</dbReference>
<evidence type="ECO:0000256" key="3">
    <source>
        <dbReference type="ARBA" id="ARBA00022989"/>
    </source>
</evidence>
<keyword evidence="9" id="KW-1185">Reference proteome</keyword>
<dbReference type="RefSeq" id="WP_188072758.1">
    <property type="nucleotide sequence ID" value="NZ_BSPS01000013.1"/>
</dbReference>
<evidence type="ECO:0000313" key="8">
    <source>
        <dbReference type="EMBL" id="MBB3927259.1"/>
    </source>
</evidence>
<dbReference type="Pfam" id="PF19358">
    <property type="entry name" value="DUF5935"/>
    <property type="match status" value="1"/>
</dbReference>
<keyword evidence="2 5" id="KW-0812">Transmembrane</keyword>
<feature type="domain" description="DUF5935" evidence="7">
    <location>
        <begin position="1"/>
        <end position="193"/>
    </location>
</feature>
<keyword evidence="8" id="KW-0436">Ligase</keyword>
<sequence length="461" mass="51412">MRDLFFLAFLACLFAMAFKRPFLFVLAYCYIDIVSPQRLTYILLNSIPISAIAFLFAFGGWLIADDKRDSRFSWRQALMVMLLGWCAWTTMHADFPIDAAHKWSWVWKSLIFAIFLPLTLRTRLRIEALILVMILCASAIVVTGGIKTVLSGGGYGELNLMVDNNSGLYEGSTISTVAIAIIPLIFWLARHGTVFRPDWRVRLYGIALAGACLLIPIGTSTRTGLLCIILLGLLVLWRSERRLMIGTVIAGLALVSVPFLPSAFTERMGTIRNYQGDQSASTRVQVWKWTWDYVKTHPAGGGFDAYRSNKFTYYINEVQGTGDAARMVRSRITEEGRAYHSAYFEVLGEQGYPGFLMWALIHILSLTTIHRIYRRYKGDADDPERAWISPLALALQQGHIVYLLGAAFIGVAYQPFVFMLIALQIGLATYLARVEKQQGETTLFPGAGAAGPSSRQGEAAA</sequence>
<comment type="caution">
    <text evidence="8">The sequence shown here is derived from an EMBL/GenBank/DDBJ whole genome shotgun (WGS) entry which is preliminary data.</text>
</comment>
<dbReference type="InterPro" id="IPR017528">
    <property type="entry name" value="CHP03097O-antigen_lig-rel"/>
</dbReference>
<reference evidence="8 9" key="1">
    <citation type="submission" date="2020-08" db="EMBL/GenBank/DDBJ databases">
        <title>Genomic Encyclopedia of Type Strains, Phase IV (KMG-IV): sequencing the most valuable type-strain genomes for metagenomic binning, comparative biology and taxonomic classification.</title>
        <authorList>
            <person name="Goeker M."/>
        </authorList>
    </citation>
    <scope>NUCLEOTIDE SEQUENCE [LARGE SCALE GENOMIC DNA]</scope>
    <source>
        <strain evidence="8 9">DSM 26189</strain>
    </source>
</reference>
<gene>
    <name evidence="8" type="ORF">GGR43_002982</name>
</gene>
<feature type="transmembrane region" description="Helical" evidence="5">
    <location>
        <begin position="245"/>
        <end position="264"/>
    </location>
</feature>
<feature type="transmembrane region" description="Helical" evidence="5">
    <location>
        <begin position="105"/>
        <end position="121"/>
    </location>
</feature>
<feature type="domain" description="O-antigen ligase-related" evidence="6">
    <location>
        <begin position="210"/>
        <end position="359"/>
    </location>
</feature>
<accession>A0A7W6BJU3</accession>
<proteinExistence type="predicted"/>
<feature type="transmembrane region" description="Helical" evidence="5">
    <location>
        <begin position="201"/>
        <end position="217"/>
    </location>
</feature>
<evidence type="ECO:0000313" key="9">
    <source>
        <dbReference type="Proteomes" id="UP000571950"/>
    </source>
</evidence>
<evidence type="ECO:0000256" key="1">
    <source>
        <dbReference type="ARBA" id="ARBA00004141"/>
    </source>
</evidence>
<feature type="transmembrane region" description="Helical" evidence="5">
    <location>
        <begin position="128"/>
        <end position="146"/>
    </location>
</feature>
<dbReference type="GO" id="GO:0016020">
    <property type="term" value="C:membrane"/>
    <property type="evidence" value="ECO:0007669"/>
    <property type="project" value="UniProtKB-SubCell"/>
</dbReference>
<feature type="transmembrane region" description="Helical" evidence="5">
    <location>
        <begin position="76"/>
        <end position="93"/>
    </location>
</feature>
<feature type="transmembrane region" description="Helical" evidence="5">
    <location>
        <begin position="411"/>
        <end position="432"/>
    </location>
</feature>
<organism evidence="8 9">
    <name type="scientific">Sphingobium jiangsuense</name>
    <dbReference type="NCBI Taxonomy" id="870476"/>
    <lineage>
        <taxon>Bacteria</taxon>
        <taxon>Pseudomonadati</taxon>
        <taxon>Pseudomonadota</taxon>
        <taxon>Alphaproteobacteria</taxon>
        <taxon>Sphingomonadales</taxon>
        <taxon>Sphingomonadaceae</taxon>
        <taxon>Sphingobium</taxon>
    </lineage>
</organism>
<dbReference type="NCBIfam" id="TIGR03097">
    <property type="entry name" value="PEP_O_lig_1"/>
    <property type="match status" value="1"/>
</dbReference>
<keyword evidence="3 5" id="KW-1133">Transmembrane helix</keyword>
<evidence type="ECO:0000259" key="7">
    <source>
        <dbReference type="Pfam" id="PF19358"/>
    </source>
</evidence>
<keyword evidence="4 5" id="KW-0472">Membrane</keyword>